<dbReference type="OrthoDB" id="3826869at2"/>
<evidence type="ECO:0000313" key="3">
    <source>
        <dbReference type="Proteomes" id="UP000277094"/>
    </source>
</evidence>
<accession>A0A3N0DQ85</accession>
<dbReference type="EMBL" id="RJSG01000003">
    <property type="protein sequence ID" value="RNL77626.1"/>
    <property type="molecule type" value="Genomic_DNA"/>
</dbReference>
<gene>
    <name evidence="2" type="ORF">EFL95_16595</name>
</gene>
<dbReference type="Proteomes" id="UP000277094">
    <property type="component" value="Unassembled WGS sequence"/>
</dbReference>
<dbReference type="SUPFAM" id="SSF54909">
    <property type="entry name" value="Dimeric alpha+beta barrel"/>
    <property type="match status" value="1"/>
</dbReference>
<feature type="region of interest" description="Disordered" evidence="1">
    <location>
        <begin position="154"/>
        <end position="182"/>
    </location>
</feature>
<dbReference type="Gene3D" id="3.30.70.100">
    <property type="match status" value="1"/>
</dbReference>
<organism evidence="2 3">
    <name type="scientific">Nocardioides marmorisolisilvae</name>
    <dbReference type="NCBI Taxonomy" id="1542737"/>
    <lineage>
        <taxon>Bacteria</taxon>
        <taxon>Bacillati</taxon>
        <taxon>Actinomycetota</taxon>
        <taxon>Actinomycetes</taxon>
        <taxon>Propionibacteriales</taxon>
        <taxon>Nocardioidaceae</taxon>
        <taxon>Nocardioides</taxon>
    </lineage>
</organism>
<dbReference type="GO" id="GO:0062192">
    <property type="term" value="F:L-rhamnose mutarotase activity"/>
    <property type="evidence" value="ECO:0007669"/>
    <property type="project" value="UniProtKB-EC"/>
</dbReference>
<comment type="caution">
    <text evidence="2">The sequence shown here is derived from an EMBL/GenBank/DDBJ whole genome shotgun (WGS) entry which is preliminary data.</text>
</comment>
<reference evidence="2 3" key="1">
    <citation type="submission" date="2018-11" db="EMBL/GenBank/DDBJ databases">
        <authorList>
            <person name="Li F."/>
        </authorList>
    </citation>
    <scope>NUCLEOTIDE SEQUENCE [LARGE SCALE GENOMIC DNA]</scope>
    <source>
        <strain evidence="2 3">KIS18-7</strain>
    </source>
</reference>
<evidence type="ECO:0000313" key="2">
    <source>
        <dbReference type="EMBL" id="RNL77626.1"/>
    </source>
</evidence>
<sequence length="182" mass="20196">MPWSRRLRGRLRRCSPGMPRVWQAMPKATSRMSSAVGSPLLARRPEPGSSAVEVTVQRARLRPGAGARYSEVHSRIPARIEAALRSCGVIRWQIWRDGDDSLFHLIETADGFDVMLERMRLLGPIDPEWDQLIDALVDSADDSFATLEHVWTMTPEGQHGGEDGLAVPSSDRADISPRPTSS</sequence>
<dbReference type="Pfam" id="PF05336">
    <property type="entry name" value="rhaM"/>
    <property type="match status" value="1"/>
</dbReference>
<dbReference type="InterPro" id="IPR011008">
    <property type="entry name" value="Dimeric_a/b-barrel"/>
</dbReference>
<keyword evidence="3" id="KW-1185">Reference proteome</keyword>
<protein>
    <submittedName>
        <fullName evidence="2">L-rhamnose mutarotase</fullName>
        <ecNumber evidence="2">5.1.3.32</ecNumber>
    </submittedName>
</protein>
<keyword evidence="2" id="KW-0413">Isomerase</keyword>
<name>A0A3N0DQ85_9ACTN</name>
<proteinExistence type="predicted"/>
<dbReference type="EC" id="5.1.3.32" evidence="2"/>
<evidence type="ECO:0000256" key="1">
    <source>
        <dbReference type="SAM" id="MobiDB-lite"/>
    </source>
</evidence>
<dbReference type="InterPro" id="IPR008000">
    <property type="entry name" value="Rham/fucose_mutarotase"/>
</dbReference>
<dbReference type="AlphaFoldDB" id="A0A3N0DQ85"/>